<gene>
    <name evidence="8" type="primary">gmhB</name>
    <name evidence="8" type="ORF">GETHLI_16780</name>
</gene>
<evidence type="ECO:0000256" key="1">
    <source>
        <dbReference type="ARBA" id="ARBA00004496"/>
    </source>
</evidence>
<dbReference type="Pfam" id="PF13242">
    <property type="entry name" value="Hydrolase_like"/>
    <property type="match status" value="1"/>
</dbReference>
<accession>A0ABQ5QFH2</accession>
<dbReference type="Proteomes" id="UP001165069">
    <property type="component" value="Unassembled WGS sequence"/>
</dbReference>
<sequence length="195" mass="21276">MGIRRRAVFLDRDGVLVEDRGLLVDAEDIRIYEGVPEALARLHRAGFALVVVSNQAVVARGLLSEAGMRRLQETLEARLQAQGAPAFDGFYYCPHHPSATLPEYRVDCGCRKPRPGMLLKAAEDLGLDLASSYMVGDRPTDLQAGHRAGCLGIWVQSGRHADRPIETAEALDPGIVPAFVCASLTEAATWILEER</sequence>
<evidence type="ECO:0000256" key="2">
    <source>
        <dbReference type="ARBA" id="ARBA00022490"/>
    </source>
</evidence>
<protein>
    <recommendedName>
        <fullName evidence="6 7">D,D-heptose 1,7-bisphosphate phosphatase</fullName>
        <ecNumber evidence="7">3.1.3.-</ecNumber>
    </recommendedName>
</protein>
<evidence type="ECO:0000256" key="7">
    <source>
        <dbReference type="PIRNR" id="PIRNR004682"/>
    </source>
</evidence>
<dbReference type="CDD" id="cd07503">
    <property type="entry name" value="HAD_HisB-N"/>
    <property type="match status" value="1"/>
</dbReference>
<evidence type="ECO:0000256" key="4">
    <source>
        <dbReference type="ARBA" id="ARBA00022801"/>
    </source>
</evidence>
<dbReference type="InterPro" id="IPR006549">
    <property type="entry name" value="HAD-SF_hydro_IIIA"/>
</dbReference>
<dbReference type="RefSeq" id="WP_285573875.1">
    <property type="nucleotide sequence ID" value="NZ_BSDE01000003.1"/>
</dbReference>
<comment type="subcellular location">
    <subcellularLocation>
        <location evidence="1 7">Cytoplasm</location>
    </subcellularLocation>
</comment>
<dbReference type="EMBL" id="BSDE01000003">
    <property type="protein sequence ID" value="GLH73176.1"/>
    <property type="molecule type" value="Genomic_DNA"/>
</dbReference>
<dbReference type="InterPro" id="IPR004446">
    <property type="entry name" value="Heptose_bisP_phosphatase"/>
</dbReference>
<dbReference type="PANTHER" id="PTHR42891">
    <property type="entry name" value="D-GLYCERO-BETA-D-MANNO-HEPTOSE-1,7-BISPHOSPHATE 7-PHOSPHATASE"/>
    <property type="match status" value="1"/>
</dbReference>
<evidence type="ECO:0000256" key="3">
    <source>
        <dbReference type="ARBA" id="ARBA00022723"/>
    </source>
</evidence>
<reference evidence="8 9" key="1">
    <citation type="journal article" date="2023" name="Antonie Van Leeuwenhoek">
        <title>Mesoterricola silvestris gen. nov., sp. nov., Mesoterricola sediminis sp. nov., Geothrix oryzae sp. nov., Geothrix edaphica sp. nov., Geothrix rubra sp. nov., and Geothrix limicola sp. nov., six novel members of Acidobacteriota isolated from soils.</title>
        <authorList>
            <person name="Itoh H."/>
            <person name="Sugisawa Y."/>
            <person name="Mise K."/>
            <person name="Xu Z."/>
            <person name="Kuniyasu M."/>
            <person name="Ushijima N."/>
            <person name="Kawano K."/>
            <person name="Kobayashi E."/>
            <person name="Shiratori Y."/>
            <person name="Masuda Y."/>
            <person name="Senoo K."/>
        </authorList>
    </citation>
    <scope>NUCLEOTIDE SEQUENCE [LARGE SCALE GENOMIC DNA]</scope>
    <source>
        <strain evidence="8 9">Red804</strain>
    </source>
</reference>
<comment type="similarity">
    <text evidence="7">Belongs to the gmhB family.</text>
</comment>
<evidence type="ECO:0000256" key="6">
    <source>
        <dbReference type="ARBA" id="ARBA00031828"/>
    </source>
</evidence>
<keyword evidence="4 7" id="KW-0378">Hydrolase</keyword>
<dbReference type="InterPro" id="IPR036412">
    <property type="entry name" value="HAD-like_sf"/>
</dbReference>
<dbReference type="Gene3D" id="3.40.50.1000">
    <property type="entry name" value="HAD superfamily/HAD-like"/>
    <property type="match status" value="1"/>
</dbReference>
<dbReference type="NCBIfam" id="TIGR01656">
    <property type="entry name" value="Histidinol-ppas"/>
    <property type="match status" value="1"/>
</dbReference>
<dbReference type="PIRSF" id="PIRSF004682">
    <property type="entry name" value="GmhB"/>
    <property type="match status" value="1"/>
</dbReference>
<dbReference type="PANTHER" id="PTHR42891:SF1">
    <property type="entry name" value="D-GLYCERO-BETA-D-MANNO-HEPTOSE-1,7-BISPHOSPHATE 7-PHOSPHATASE"/>
    <property type="match status" value="1"/>
</dbReference>
<evidence type="ECO:0000313" key="8">
    <source>
        <dbReference type="EMBL" id="GLH73176.1"/>
    </source>
</evidence>
<keyword evidence="2 7" id="KW-0963">Cytoplasm</keyword>
<proteinExistence type="inferred from homology"/>
<evidence type="ECO:0000313" key="9">
    <source>
        <dbReference type="Proteomes" id="UP001165069"/>
    </source>
</evidence>
<dbReference type="SUPFAM" id="SSF56784">
    <property type="entry name" value="HAD-like"/>
    <property type="match status" value="1"/>
</dbReference>
<keyword evidence="3" id="KW-0479">Metal-binding</keyword>
<dbReference type="InterPro" id="IPR006543">
    <property type="entry name" value="Histidinol-phos"/>
</dbReference>
<evidence type="ECO:0000256" key="5">
    <source>
        <dbReference type="ARBA" id="ARBA00023277"/>
    </source>
</evidence>
<comment type="caution">
    <text evidence="8">The sequence shown here is derived from an EMBL/GenBank/DDBJ whole genome shotgun (WGS) entry which is preliminary data.</text>
</comment>
<dbReference type="NCBIfam" id="TIGR01662">
    <property type="entry name" value="HAD-SF-IIIA"/>
    <property type="match status" value="1"/>
</dbReference>
<dbReference type="EC" id="3.1.3.-" evidence="7"/>
<keyword evidence="5 7" id="KW-0119">Carbohydrate metabolism</keyword>
<name>A0ABQ5QFH2_9BACT</name>
<organism evidence="8 9">
    <name type="scientific">Geothrix limicola</name>
    <dbReference type="NCBI Taxonomy" id="2927978"/>
    <lineage>
        <taxon>Bacteria</taxon>
        <taxon>Pseudomonadati</taxon>
        <taxon>Acidobacteriota</taxon>
        <taxon>Holophagae</taxon>
        <taxon>Holophagales</taxon>
        <taxon>Holophagaceae</taxon>
        <taxon>Geothrix</taxon>
    </lineage>
</organism>
<keyword evidence="9" id="KW-1185">Reference proteome</keyword>
<dbReference type="InterPro" id="IPR023214">
    <property type="entry name" value="HAD_sf"/>
</dbReference>